<evidence type="ECO:0000256" key="16">
    <source>
        <dbReference type="ARBA" id="ARBA00023157"/>
    </source>
</evidence>
<dbReference type="GO" id="GO:0046872">
    <property type="term" value="F:metal ion binding"/>
    <property type="evidence" value="ECO:0007669"/>
    <property type="project" value="UniProtKB-KW"/>
</dbReference>
<evidence type="ECO:0000256" key="19">
    <source>
        <dbReference type="ARBA" id="ARBA00047847"/>
    </source>
</evidence>
<keyword evidence="8" id="KW-0808">Transferase</keyword>
<dbReference type="EMBL" id="CAJNJA010019242">
    <property type="protein sequence ID" value="CAE7441851.1"/>
    <property type="molecule type" value="Genomic_DNA"/>
</dbReference>
<evidence type="ECO:0000256" key="9">
    <source>
        <dbReference type="ARBA" id="ARBA00022692"/>
    </source>
</evidence>
<evidence type="ECO:0000256" key="12">
    <source>
        <dbReference type="ARBA" id="ARBA00022968"/>
    </source>
</evidence>
<dbReference type="Proteomes" id="UP000601435">
    <property type="component" value="Unassembled WGS sequence"/>
</dbReference>
<dbReference type="UniPathway" id="UPA00756"/>
<dbReference type="GO" id="GO:0005789">
    <property type="term" value="C:endoplasmic reticulum membrane"/>
    <property type="evidence" value="ECO:0007669"/>
    <property type="project" value="UniProtKB-SubCell"/>
</dbReference>
<evidence type="ECO:0000256" key="17">
    <source>
        <dbReference type="ARBA" id="ARBA00023180"/>
    </source>
</evidence>
<reference evidence="21" key="1">
    <citation type="submission" date="2021-02" db="EMBL/GenBank/DDBJ databases">
        <authorList>
            <person name="Dougan E. K."/>
            <person name="Rhodes N."/>
            <person name="Thang M."/>
            <person name="Chan C."/>
        </authorList>
    </citation>
    <scope>NUCLEOTIDE SEQUENCE</scope>
</reference>
<accession>A0A812RH93</accession>
<dbReference type="GO" id="GO:0000139">
    <property type="term" value="C:Golgi membrane"/>
    <property type="evidence" value="ECO:0007669"/>
    <property type="project" value="UniProtKB-SubCell"/>
</dbReference>
<dbReference type="GO" id="GO:0015012">
    <property type="term" value="P:heparan sulfate proteoglycan biosynthetic process"/>
    <property type="evidence" value="ECO:0007669"/>
    <property type="project" value="UniProtKB-UniPathway"/>
</dbReference>
<keyword evidence="11" id="KW-0256">Endoplasmic reticulum</keyword>
<feature type="region of interest" description="Disordered" evidence="20">
    <location>
        <begin position="1"/>
        <end position="21"/>
    </location>
</feature>
<comment type="similarity">
    <text evidence="5">Belongs to the glycosyltransferase 14 family. XylT subfamily.</text>
</comment>
<evidence type="ECO:0000256" key="2">
    <source>
        <dbReference type="ARBA" id="ARBA00004648"/>
    </source>
</evidence>
<dbReference type="AlphaFoldDB" id="A0A812RH93"/>
<dbReference type="GO" id="GO:0050650">
    <property type="term" value="P:chondroitin sulfate proteoglycan biosynthetic process"/>
    <property type="evidence" value="ECO:0007669"/>
    <property type="project" value="TreeGrafter"/>
</dbReference>
<comment type="pathway">
    <text evidence="4">Glycan metabolism; heparan sulfate biosynthesis.</text>
</comment>
<keyword evidence="15" id="KW-0472">Membrane</keyword>
<evidence type="ECO:0000256" key="7">
    <source>
        <dbReference type="ARBA" id="ARBA00022676"/>
    </source>
</evidence>
<keyword evidence="12" id="KW-0735">Signal-anchor</keyword>
<dbReference type="PANTHER" id="PTHR46025">
    <property type="entry name" value="XYLOSYLTRANSFERASE OXT"/>
    <property type="match status" value="1"/>
</dbReference>
<comment type="caution">
    <text evidence="21">The sequence shown here is derived from an EMBL/GenBank/DDBJ whole genome shotgun (WGS) entry which is preliminary data.</text>
</comment>
<evidence type="ECO:0000256" key="6">
    <source>
        <dbReference type="ARBA" id="ARBA00011972"/>
    </source>
</evidence>
<evidence type="ECO:0000256" key="11">
    <source>
        <dbReference type="ARBA" id="ARBA00022824"/>
    </source>
</evidence>
<evidence type="ECO:0000256" key="15">
    <source>
        <dbReference type="ARBA" id="ARBA00023136"/>
    </source>
</evidence>
<dbReference type="InterPro" id="IPR003406">
    <property type="entry name" value="Glyco_trans_14"/>
</dbReference>
<keyword evidence="14" id="KW-0333">Golgi apparatus</keyword>
<proteinExistence type="inferred from homology"/>
<keyword evidence="10" id="KW-0479">Metal-binding</keyword>
<keyword evidence="17" id="KW-0325">Glycoprotein</keyword>
<name>A0A812RH93_9DINO</name>
<keyword evidence="7" id="KW-0328">Glycosyltransferase</keyword>
<evidence type="ECO:0000256" key="4">
    <source>
        <dbReference type="ARBA" id="ARBA00005093"/>
    </source>
</evidence>
<dbReference type="Pfam" id="PF02485">
    <property type="entry name" value="Branch"/>
    <property type="match status" value="1"/>
</dbReference>
<keyword evidence="16" id="KW-1015">Disulfide bond</keyword>
<evidence type="ECO:0000256" key="8">
    <source>
        <dbReference type="ARBA" id="ARBA00022679"/>
    </source>
</evidence>
<evidence type="ECO:0000256" key="18">
    <source>
        <dbReference type="ARBA" id="ARBA00042865"/>
    </source>
</evidence>
<dbReference type="GO" id="GO:0030158">
    <property type="term" value="F:protein xylosyltransferase activity"/>
    <property type="evidence" value="ECO:0007669"/>
    <property type="project" value="UniProtKB-EC"/>
</dbReference>
<evidence type="ECO:0000256" key="3">
    <source>
        <dbReference type="ARBA" id="ARBA00004840"/>
    </source>
</evidence>
<evidence type="ECO:0000256" key="13">
    <source>
        <dbReference type="ARBA" id="ARBA00022989"/>
    </source>
</evidence>
<evidence type="ECO:0000256" key="10">
    <source>
        <dbReference type="ARBA" id="ARBA00022723"/>
    </source>
</evidence>
<dbReference type="UniPathway" id="UPA00755"/>
<evidence type="ECO:0000256" key="5">
    <source>
        <dbReference type="ARBA" id="ARBA00010195"/>
    </source>
</evidence>
<keyword evidence="22" id="KW-1185">Reference proteome</keyword>
<sequence length="414" mass="47426">MPNDLSDQEYGHEDYTDVPERHRRIGRPIHKNDDAMPTDVQCFWFNKRIRKWSHHRLPFHQSAGLQYPKIPGMRYASGSQWFAVTRGMASTVASSFSNASTLIGTIFRDLTAVKQPDESFFQAVVLNTQFCTSYSDFTLHWTDKDSMREVRSLTSEYSILSPGVLGNLKDFAKIEEVRQQSLWAFFARKFDDSPESSQLKDRLDAESSRQSRPKWIMASVPSVARVVEVLASSLAVVKSVKRLQRNHDGIFNLQTLQLQLEPGHEIQVREKLATPKLPHPLLALRVGCDWNKTELVFDGDVSAVSASSTGPHRCPSLWAVAHWRMSKKPISQEVVLVWIDPRGTPMQHAPISISEHSVLLWHRYTATQPLPQGQWSLEVRSNDHVIARRHFFAYGDPSDIPWRSVREYFDIVTY</sequence>
<comment type="subcellular location">
    <subcellularLocation>
        <location evidence="2">Endoplasmic reticulum membrane</location>
        <topology evidence="2">Single-pass type II membrane protein</topology>
    </subcellularLocation>
    <subcellularLocation>
        <location evidence="1">Golgi apparatus membrane</location>
        <topology evidence="1">Single-pass type II membrane protein</topology>
    </subcellularLocation>
</comment>
<evidence type="ECO:0000313" key="22">
    <source>
        <dbReference type="Proteomes" id="UP000601435"/>
    </source>
</evidence>
<dbReference type="InterPro" id="IPR043538">
    <property type="entry name" value="XYLT"/>
</dbReference>
<organism evidence="21 22">
    <name type="scientific">Symbiodinium necroappetens</name>
    <dbReference type="NCBI Taxonomy" id="1628268"/>
    <lineage>
        <taxon>Eukaryota</taxon>
        <taxon>Sar</taxon>
        <taxon>Alveolata</taxon>
        <taxon>Dinophyceae</taxon>
        <taxon>Suessiales</taxon>
        <taxon>Symbiodiniaceae</taxon>
        <taxon>Symbiodinium</taxon>
    </lineage>
</organism>
<comment type="pathway">
    <text evidence="3">Glycan metabolism; chondroitin sulfate biosynthesis.</text>
</comment>
<feature type="compositionally biased region" description="Basic and acidic residues" evidence="20">
    <location>
        <begin position="9"/>
        <end position="20"/>
    </location>
</feature>
<protein>
    <recommendedName>
        <fullName evidence="6">protein xylosyltransferase</fullName>
        <ecNumber evidence="6">2.4.2.26</ecNumber>
    </recommendedName>
    <alternativeName>
        <fullName evidence="18">Peptide O-xylosyltransferase</fullName>
    </alternativeName>
</protein>
<comment type="catalytic activity">
    <reaction evidence="19">
        <text>UDP-alpha-D-xylose + L-seryl-[protein] = 3-O-(beta-D-xylosyl)-L-seryl-[protein] + UDP + H(+)</text>
        <dbReference type="Rhea" id="RHEA:50192"/>
        <dbReference type="Rhea" id="RHEA-COMP:9863"/>
        <dbReference type="Rhea" id="RHEA-COMP:12567"/>
        <dbReference type="ChEBI" id="CHEBI:15378"/>
        <dbReference type="ChEBI" id="CHEBI:29999"/>
        <dbReference type="ChEBI" id="CHEBI:57632"/>
        <dbReference type="ChEBI" id="CHEBI:58223"/>
        <dbReference type="ChEBI" id="CHEBI:132085"/>
        <dbReference type="EC" id="2.4.2.26"/>
    </reaction>
</comment>
<dbReference type="PANTHER" id="PTHR46025:SF3">
    <property type="entry name" value="XYLOSYLTRANSFERASE OXT"/>
    <property type="match status" value="1"/>
</dbReference>
<evidence type="ECO:0000256" key="1">
    <source>
        <dbReference type="ARBA" id="ARBA00004323"/>
    </source>
</evidence>
<evidence type="ECO:0000313" key="21">
    <source>
        <dbReference type="EMBL" id="CAE7441851.1"/>
    </source>
</evidence>
<dbReference type="EC" id="2.4.2.26" evidence="6"/>
<keyword evidence="9" id="KW-0812">Transmembrane</keyword>
<evidence type="ECO:0000256" key="14">
    <source>
        <dbReference type="ARBA" id="ARBA00023034"/>
    </source>
</evidence>
<gene>
    <name evidence="21" type="primary">oxt</name>
    <name evidence="21" type="ORF">SNEC2469_LOCUS12143</name>
</gene>
<evidence type="ECO:0000256" key="20">
    <source>
        <dbReference type="SAM" id="MobiDB-lite"/>
    </source>
</evidence>
<dbReference type="OrthoDB" id="2019572at2759"/>
<keyword evidence="13" id="KW-1133">Transmembrane helix</keyword>